<dbReference type="InterPro" id="IPR011013">
    <property type="entry name" value="Gal_mutarotase_sf_dom"/>
</dbReference>
<dbReference type="Pfam" id="PF03632">
    <property type="entry name" value="Glyco_hydro_65m"/>
    <property type="match status" value="1"/>
</dbReference>
<comment type="similarity">
    <text evidence="2">Belongs to the glycosyl hydrolase 65 family.</text>
</comment>
<evidence type="ECO:0000256" key="5">
    <source>
        <dbReference type="SAM" id="SignalP"/>
    </source>
</evidence>
<evidence type="ECO:0000256" key="4">
    <source>
        <dbReference type="SAM" id="MobiDB-lite"/>
    </source>
</evidence>
<dbReference type="Proteomes" id="UP001600888">
    <property type="component" value="Unassembled WGS sequence"/>
</dbReference>
<dbReference type="SUPFAM" id="SSF48208">
    <property type="entry name" value="Six-hairpin glycosidases"/>
    <property type="match status" value="1"/>
</dbReference>
<dbReference type="Gene3D" id="2.60.120.260">
    <property type="entry name" value="Galactose-binding domain-like"/>
    <property type="match status" value="1"/>
</dbReference>
<dbReference type="Gene3D" id="2.60.420.10">
    <property type="entry name" value="Maltose phosphorylase, domain 3"/>
    <property type="match status" value="1"/>
</dbReference>
<feature type="signal peptide" evidence="5">
    <location>
        <begin position="1"/>
        <end position="24"/>
    </location>
</feature>
<dbReference type="EMBL" id="JBAWTH010000013">
    <property type="protein sequence ID" value="KAL2289200.1"/>
    <property type="molecule type" value="Genomic_DNA"/>
</dbReference>
<protein>
    <recommendedName>
        <fullName evidence="3">alpha,alpha-trehalase</fullName>
        <ecNumber evidence="3">3.2.1.28</ecNumber>
    </recommendedName>
</protein>
<accession>A0ABR4F3D2</accession>
<name>A0ABR4F3D2_9PEZI</name>
<dbReference type="InterPro" id="IPR005195">
    <property type="entry name" value="Glyco_hydro_65_M"/>
</dbReference>
<evidence type="ECO:0000256" key="3">
    <source>
        <dbReference type="ARBA" id="ARBA00012757"/>
    </source>
</evidence>
<dbReference type="Gene3D" id="2.70.98.40">
    <property type="entry name" value="Glycoside hydrolase, family 65, N-terminal domain"/>
    <property type="match status" value="1"/>
</dbReference>
<comment type="catalytic activity">
    <reaction evidence="1">
        <text>alpha,alpha-trehalose + H2O = alpha-D-glucose + beta-D-glucose</text>
        <dbReference type="Rhea" id="RHEA:32675"/>
        <dbReference type="ChEBI" id="CHEBI:15377"/>
        <dbReference type="ChEBI" id="CHEBI:15903"/>
        <dbReference type="ChEBI" id="CHEBI:16551"/>
        <dbReference type="ChEBI" id="CHEBI:17925"/>
        <dbReference type="EC" id="3.2.1.28"/>
    </reaction>
</comment>
<gene>
    <name evidence="8" type="ORF">FJTKL_02228</name>
</gene>
<dbReference type="InterPro" id="IPR005196">
    <property type="entry name" value="Glyco_hydro_65_N"/>
</dbReference>
<dbReference type="EC" id="3.2.1.28" evidence="3"/>
<feature type="domain" description="Glycoside hydrolase family 65 central catalytic" evidence="6">
    <location>
        <begin position="397"/>
        <end position="592"/>
    </location>
</feature>
<dbReference type="InterPro" id="IPR008928">
    <property type="entry name" value="6-hairpin_glycosidase_sf"/>
</dbReference>
<feature type="region of interest" description="Disordered" evidence="4">
    <location>
        <begin position="1007"/>
        <end position="1040"/>
    </location>
</feature>
<keyword evidence="9" id="KW-1185">Reference proteome</keyword>
<dbReference type="InterPro" id="IPR012341">
    <property type="entry name" value="6hp_glycosidase-like_sf"/>
</dbReference>
<proteinExistence type="inferred from homology"/>
<evidence type="ECO:0000259" key="6">
    <source>
        <dbReference type="Pfam" id="PF03632"/>
    </source>
</evidence>
<evidence type="ECO:0000313" key="9">
    <source>
        <dbReference type="Proteomes" id="UP001600888"/>
    </source>
</evidence>
<organism evidence="8 9">
    <name type="scientific">Diaporthe vaccinii</name>
    <dbReference type="NCBI Taxonomy" id="105482"/>
    <lineage>
        <taxon>Eukaryota</taxon>
        <taxon>Fungi</taxon>
        <taxon>Dikarya</taxon>
        <taxon>Ascomycota</taxon>
        <taxon>Pezizomycotina</taxon>
        <taxon>Sordariomycetes</taxon>
        <taxon>Sordariomycetidae</taxon>
        <taxon>Diaporthales</taxon>
        <taxon>Diaporthaceae</taxon>
        <taxon>Diaporthe</taxon>
        <taxon>Diaporthe eres species complex</taxon>
    </lineage>
</organism>
<dbReference type="SUPFAM" id="SSF74650">
    <property type="entry name" value="Galactose mutarotase-like"/>
    <property type="match status" value="1"/>
</dbReference>
<dbReference type="Pfam" id="PF03636">
    <property type="entry name" value="Glyco_hydro_65N"/>
    <property type="match status" value="1"/>
</dbReference>
<sequence>MMAMPLLAKRVLLLLTMTAAAVVADTYDTRFDGVTWDNDNWILKTTTLDQGHYQSRMSLANGYLGINLAAVGPFFEVDTPVNGDNINGWPLFGQRQTFATISGFWDLQPTTNGTNFEWLQEYGGESVISGVPHWAGLTVTAGGQTLNASVDAAQISDFTSAVDFKAGVMSWNYTWTPDNGTSLGIRYTVFVHKLNVNQAAVQLNIAAESDLNVTVTDVIDGDSAVRTDFEDKGSENSTIWTAVRPNGISNVTAYVYSTLSGDGISTTQPITDSTDFGRNQSTIEQSAEVSIRGGSSTTITKYIGGASTDAFPDPQSVAREASSSAAAAGFDSLLESHKAEWASILTADSVDDYSIPETGKLPDDPYIVEQQIISVTNPFQLLQNTVGPNAISAAGNNSMLNVNSISVGGLGSDSYAGLVFWDADIWMSSGLVVTFPEAAKAIDNYRTRLFPQAQKNIEMAFISSQNATGKFSSGGAVYPWTSGRFGNCTGTGPCFDYEYHINGDIGLDLYNYYAVTGDEGTFRDEMFPIYDAISTFYSDLLSLNESSGKWMLTNATDPDEYANHVDNPGFTMALIETHLNRSNAFRSNFNLELNDKAANQSSKIEVPVLEEANLILEYATMNGSISVKQADVVLVDDFLSYPNPYSLSDLDYYAGKQSPNGPGMTYGVFSIVANAFSPSGCSAYTYDVYASHPYIRAPWFQYSEQLLDDYTENGGTHPAYPFLTGSGGAHRVAIFGYLGLRLQLESLNIDPSLPPQISHLDYRSFYWQGHAINATSNATHTNLSRIPGNSLPNANQAYADSAIPITIGSNTTDIVHQLPASGDIVTVQNRAIGTIKTWAGNLAQCLPATSPEDFEPGQFPFAANDGAVSTKWQPIAANVSSSVTVDLGEDTAGQRVAGFRFDWAQAPPRGYAVSFSNSTGSAGAAGAGDSAANATESDSVEISNLYNAEDLSVITPYTSNTTNVTLGGDVYSGRYATLTIWGNQATGDDGVGATVAEFAVIVEGGDTGNSTGGGGGSNGNGNGGGSGGGGSGENQASRFGTSRGSSVALVVGLTSLFLLF</sequence>
<reference evidence="8 9" key="1">
    <citation type="submission" date="2024-03" db="EMBL/GenBank/DDBJ databases">
        <title>A high-quality draft genome sequence of Diaporthe vaccinii, a causative agent of upright dieback and viscid rot disease in cranberry plants.</title>
        <authorList>
            <person name="Sarrasin M."/>
            <person name="Lang B.F."/>
            <person name="Burger G."/>
        </authorList>
    </citation>
    <scope>NUCLEOTIDE SEQUENCE [LARGE SCALE GENOMIC DNA]</scope>
    <source>
        <strain evidence="8 9">IS7</strain>
    </source>
</reference>
<evidence type="ECO:0000313" key="8">
    <source>
        <dbReference type="EMBL" id="KAL2289200.1"/>
    </source>
</evidence>
<feature type="chain" id="PRO_5046192615" description="alpha,alpha-trehalase" evidence="5">
    <location>
        <begin position="25"/>
        <end position="1060"/>
    </location>
</feature>
<feature type="domain" description="Glycoside hydrolase family 65 N-terminal" evidence="7">
    <location>
        <begin position="47"/>
        <end position="308"/>
    </location>
</feature>
<evidence type="ECO:0000259" key="7">
    <source>
        <dbReference type="Pfam" id="PF03636"/>
    </source>
</evidence>
<dbReference type="Gene3D" id="1.50.10.10">
    <property type="match status" value="1"/>
</dbReference>
<dbReference type="PANTHER" id="PTHR11051:SF8">
    <property type="entry name" value="PROTEIN-GLUCOSYLGALACTOSYLHYDROXYLYSINE GLUCOSIDASE"/>
    <property type="match status" value="1"/>
</dbReference>
<dbReference type="PANTHER" id="PTHR11051">
    <property type="entry name" value="GLYCOSYL HYDROLASE-RELATED"/>
    <property type="match status" value="1"/>
</dbReference>
<feature type="compositionally biased region" description="Gly residues" evidence="4">
    <location>
        <begin position="1007"/>
        <end position="1032"/>
    </location>
</feature>
<evidence type="ECO:0000256" key="2">
    <source>
        <dbReference type="ARBA" id="ARBA00006768"/>
    </source>
</evidence>
<dbReference type="InterPro" id="IPR037018">
    <property type="entry name" value="GH65_N"/>
</dbReference>
<comment type="caution">
    <text evidence="8">The sequence shown here is derived from an EMBL/GenBank/DDBJ whole genome shotgun (WGS) entry which is preliminary data.</text>
</comment>
<keyword evidence="5" id="KW-0732">Signal</keyword>
<evidence type="ECO:0000256" key="1">
    <source>
        <dbReference type="ARBA" id="ARBA00001576"/>
    </source>
</evidence>